<evidence type="ECO:0000313" key="1">
    <source>
        <dbReference type="EMBL" id="CAG5078163.1"/>
    </source>
</evidence>
<proteinExistence type="predicted"/>
<dbReference type="Proteomes" id="UP000681526">
    <property type="component" value="Unassembled WGS sequence"/>
</dbReference>
<dbReference type="EMBL" id="CAJRAY010000007">
    <property type="protein sequence ID" value="CAG5078163.1"/>
    <property type="molecule type" value="Genomic_DNA"/>
</dbReference>
<reference evidence="1 2" key="1">
    <citation type="submission" date="2021-04" db="EMBL/GenBank/DDBJ databases">
        <authorList>
            <person name="Rakotoarivonina H."/>
        </authorList>
    </citation>
    <scope>NUCLEOTIDE SEQUENCE [LARGE SCALE GENOMIC DNA]</scope>
    <source>
        <strain evidence="1 2">XE</strain>
    </source>
</reference>
<sequence length="42" mass="4840">MVGLEWDGHELLSLDIVGKLKWDHRVLTVCYLKGAGERKIIF</sequence>
<protein>
    <submittedName>
        <fullName evidence="1">Uncharacterized protein</fullName>
    </submittedName>
</protein>
<accession>A0ABN7RJ95</accession>
<gene>
    <name evidence="1" type="primary">txxe 688</name>
    <name evidence="1" type="ORF">TXXE_02070</name>
</gene>
<keyword evidence="2" id="KW-1185">Reference proteome</keyword>
<name>A0ABN7RJ95_THEXY</name>
<organism evidence="1 2">
    <name type="scientific">Thermobacillus xylanilyticus</name>
    <dbReference type="NCBI Taxonomy" id="76633"/>
    <lineage>
        <taxon>Bacteria</taxon>
        <taxon>Bacillati</taxon>
        <taxon>Bacillota</taxon>
        <taxon>Bacilli</taxon>
        <taxon>Bacillales</taxon>
        <taxon>Paenibacillaceae</taxon>
        <taxon>Thermobacillus</taxon>
    </lineage>
</organism>
<evidence type="ECO:0000313" key="2">
    <source>
        <dbReference type="Proteomes" id="UP000681526"/>
    </source>
</evidence>
<comment type="caution">
    <text evidence="1">The sequence shown here is derived from an EMBL/GenBank/DDBJ whole genome shotgun (WGS) entry which is preliminary data.</text>
</comment>